<comment type="caution">
    <text evidence="1">The sequence shown here is derived from an EMBL/GenBank/DDBJ whole genome shotgun (WGS) entry which is preliminary data.</text>
</comment>
<organism evidence="1 2">
    <name type="scientific">Nocardioides panaciterrulae</name>
    <dbReference type="NCBI Taxonomy" id="661492"/>
    <lineage>
        <taxon>Bacteria</taxon>
        <taxon>Bacillati</taxon>
        <taxon>Actinomycetota</taxon>
        <taxon>Actinomycetes</taxon>
        <taxon>Propionibacteriales</taxon>
        <taxon>Nocardioidaceae</taxon>
        <taxon>Nocardioides</taxon>
    </lineage>
</organism>
<keyword evidence="2" id="KW-1185">Reference proteome</keyword>
<evidence type="ECO:0000313" key="2">
    <source>
        <dbReference type="Proteomes" id="UP000535511"/>
    </source>
</evidence>
<dbReference type="EMBL" id="JACCBG010000001">
    <property type="protein sequence ID" value="NYD40507.1"/>
    <property type="molecule type" value="Genomic_DNA"/>
</dbReference>
<name>A0A7Y9J9E1_9ACTN</name>
<proteinExistence type="predicted"/>
<keyword evidence="1" id="KW-0808">Transferase</keyword>
<dbReference type="GO" id="GO:0016740">
    <property type="term" value="F:transferase activity"/>
    <property type="evidence" value="ECO:0007669"/>
    <property type="project" value="UniProtKB-KW"/>
</dbReference>
<sequence length="370" mass="40609">MTTSGRRAMDDLFIILSPTASGNALGRALSMALVARELGECRLFAPESSSRWLPAAQFPVAVDDLPSPNLFGKRVRDWSHDRRIVVWSCKSISPLPRYLRALRRAVPEDRLCVVVDFDDDDAGLAEMFVARSVRNAVKLNRLRSGSATRIRRAQRRAVRVANARSVATWALGPHVPGNHLPSVRIPHVRHRMLVGHPSFSRDRPIRVGFLGTWRAHKGGDALMRLAETKGFKLVTFSQKGVVAAPGLEVLDPSTPLSAAYSRIDVLALPMSTDPASLRQLPAKLVDAFSAGVPVVATPTPAITEIAGTAITYLDDWTDITQVQRVMREAVSDYSKVRMEVVWRERLSPGEVSKQLSLLLAKTRSAACGNT</sequence>
<dbReference type="AlphaFoldDB" id="A0A7Y9J9E1"/>
<gene>
    <name evidence="1" type="ORF">BJZ21_000590</name>
</gene>
<protein>
    <submittedName>
        <fullName evidence="1">Glycosyltransferase involved in cell wall biosynthesis</fullName>
    </submittedName>
</protein>
<accession>A0A7Y9J9E1</accession>
<dbReference type="Pfam" id="PF13692">
    <property type="entry name" value="Glyco_trans_1_4"/>
    <property type="match status" value="1"/>
</dbReference>
<dbReference type="SUPFAM" id="SSF53756">
    <property type="entry name" value="UDP-Glycosyltransferase/glycogen phosphorylase"/>
    <property type="match status" value="1"/>
</dbReference>
<dbReference type="Gene3D" id="3.40.50.2000">
    <property type="entry name" value="Glycogen Phosphorylase B"/>
    <property type="match status" value="1"/>
</dbReference>
<dbReference type="Proteomes" id="UP000535511">
    <property type="component" value="Unassembled WGS sequence"/>
</dbReference>
<evidence type="ECO:0000313" key="1">
    <source>
        <dbReference type="EMBL" id="NYD40507.1"/>
    </source>
</evidence>
<reference evidence="1 2" key="1">
    <citation type="submission" date="2020-07" db="EMBL/GenBank/DDBJ databases">
        <title>Sequencing the genomes of 1000 actinobacteria strains.</title>
        <authorList>
            <person name="Klenk H.-P."/>
        </authorList>
    </citation>
    <scope>NUCLEOTIDE SEQUENCE [LARGE SCALE GENOMIC DNA]</scope>
    <source>
        <strain evidence="1 2">DSM 21350</strain>
    </source>
</reference>